<evidence type="ECO:0000313" key="1">
    <source>
        <dbReference type="EMBL" id="MBX65568.1"/>
    </source>
</evidence>
<accession>A0A2P2QF16</accession>
<name>A0A2P2QF16_RHIMU</name>
<sequence>MQPFPLLVRLCC</sequence>
<proteinExistence type="predicted"/>
<dbReference type="EMBL" id="GGEC01085084">
    <property type="protein sequence ID" value="MBX65568.1"/>
    <property type="molecule type" value="Transcribed_RNA"/>
</dbReference>
<reference evidence="1" key="1">
    <citation type="submission" date="2018-02" db="EMBL/GenBank/DDBJ databases">
        <title>Rhizophora mucronata_Transcriptome.</title>
        <authorList>
            <person name="Meera S.P."/>
            <person name="Sreeshan A."/>
            <person name="Augustine A."/>
        </authorList>
    </citation>
    <scope>NUCLEOTIDE SEQUENCE</scope>
    <source>
        <tissue evidence="1">Leaf</tissue>
    </source>
</reference>
<organism evidence="1">
    <name type="scientific">Rhizophora mucronata</name>
    <name type="common">Asiatic mangrove</name>
    <dbReference type="NCBI Taxonomy" id="61149"/>
    <lineage>
        <taxon>Eukaryota</taxon>
        <taxon>Viridiplantae</taxon>
        <taxon>Streptophyta</taxon>
        <taxon>Embryophyta</taxon>
        <taxon>Tracheophyta</taxon>
        <taxon>Spermatophyta</taxon>
        <taxon>Magnoliopsida</taxon>
        <taxon>eudicotyledons</taxon>
        <taxon>Gunneridae</taxon>
        <taxon>Pentapetalae</taxon>
        <taxon>rosids</taxon>
        <taxon>fabids</taxon>
        <taxon>Malpighiales</taxon>
        <taxon>Rhizophoraceae</taxon>
        <taxon>Rhizophora</taxon>
    </lineage>
</organism>
<protein>
    <submittedName>
        <fullName evidence="1">Uncharacterized protein</fullName>
    </submittedName>
</protein>